<comment type="caution">
    <text evidence="1">The sequence shown here is derived from an EMBL/GenBank/DDBJ whole genome shotgun (WGS) entry which is preliminary data.</text>
</comment>
<dbReference type="Pfam" id="PF10071">
    <property type="entry name" value="DUF2310"/>
    <property type="match status" value="1"/>
</dbReference>
<protein>
    <submittedName>
        <fullName evidence="1">Zn-ribbon-containing protein</fullName>
    </submittedName>
</protein>
<sequence>MILCRLLFECYQDTQLAAAEEAIGLYLAALRDQGQIQGREFATLMEEGGFEAHVLCPEPRSLHPDFASHQVQQAERGLHQAGLLAPKVKVLGQELFSDETDPCATPDGLIFFTSFLHTCSPIRCAKHFAPVPLYRLPSLSNGDQKQLIHWQEDWQACDQLQMNGSVLQHAATQEISNLDSDLSRRGRKLAQRLAEQVARPVYYYLYRLGGTSLAEEKNRRCPGCGGHWLLAEPWHGLFDFCCPQCQLVSNLSWDWRD</sequence>
<dbReference type="PIRSF" id="PIRSF029037">
    <property type="entry name" value="UCP029037_Zn_ribbon"/>
    <property type="match status" value="1"/>
</dbReference>
<gene>
    <name evidence="1" type="ORF">GCM10023095_13170</name>
</gene>
<dbReference type="EMBL" id="BAABFC010000009">
    <property type="protein sequence ID" value="GAA4497107.1"/>
    <property type="molecule type" value="Genomic_DNA"/>
</dbReference>
<proteinExistence type="predicted"/>
<accession>A0ABP8Q3R9</accession>
<dbReference type="InterPro" id="IPR016908">
    <property type="entry name" value="UCP029037"/>
</dbReference>
<dbReference type="RefSeq" id="WP_345011270.1">
    <property type="nucleotide sequence ID" value="NZ_BAABFC010000009.1"/>
</dbReference>
<keyword evidence="2" id="KW-1185">Reference proteome</keyword>
<reference evidence="2" key="1">
    <citation type="journal article" date="2019" name="Int. J. Syst. Evol. Microbiol.">
        <title>The Global Catalogue of Microorganisms (GCM) 10K type strain sequencing project: providing services to taxonomists for standard genome sequencing and annotation.</title>
        <authorList>
            <consortium name="The Broad Institute Genomics Platform"/>
            <consortium name="The Broad Institute Genome Sequencing Center for Infectious Disease"/>
            <person name="Wu L."/>
            <person name="Ma J."/>
        </authorList>
    </citation>
    <scope>NUCLEOTIDE SEQUENCE [LARGE SCALE GENOMIC DNA]</scope>
    <source>
        <strain evidence="2">JCM 32226</strain>
    </source>
</reference>
<dbReference type="Proteomes" id="UP001501321">
    <property type="component" value="Unassembled WGS sequence"/>
</dbReference>
<evidence type="ECO:0000313" key="2">
    <source>
        <dbReference type="Proteomes" id="UP001501321"/>
    </source>
</evidence>
<evidence type="ECO:0000313" key="1">
    <source>
        <dbReference type="EMBL" id="GAA4497107.1"/>
    </source>
</evidence>
<name>A0ABP8Q3R9_9GAMM</name>
<organism evidence="1 2">
    <name type="scientific">Pseudaeromonas paramecii</name>
    <dbReference type="NCBI Taxonomy" id="2138166"/>
    <lineage>
        <taxon>Bacteria</taxon>
        <taxon>Pseudomonadati</taxon>
        <taxon>Pseudomonadota</taxon>
        <taxon>Gammaproteobacteria</taxon>
        <taxon>Aeromonadales</taxon>
        <taxon>Aeromonadaceae</taxon>
        <taxon>Pseudaeromonas</taxon>
    </lineage>
</organism>